<proteinExistence type="predicted"/>
<evidence type="ECO:0000313" key="2">
    <source>
        <dbReference type="EMBL" id="CAG6640658.1"/>
    </source>
</evidence>
<reference evidence="2" key="1">
    <citation type="submission" date="2021-05" db="EMBL/GenBank/DDBJ databases">
        <authorList>
            <person name="Alioto T."/>
            <person name="Alioto T."/>
            <person name="Gomez Garrido J."/>
        </authorList>
    </citation>
    <scope>NUCLEOTIDE SEQUENCE</scope>
</reference>
<organism evidence="2">
    <name type="scientific">Cacopsylla melanoneura</name>
    <dbReference type="NCBI Taxonomy" id="428564"/>
    <lineage>
        <taxon>Eukaryota</taxon>
        <taxon>Metazoa</taxon>
        <taxon>Ecdysozoa</taxon>
        <taxon>Arthropoda</taxon>
        <taxon>Hexapoda</taxon>
        <taxon>Insecta</taxon>
        <taxon>Pterygota</taxon>
        <taxon>Neoptera</taxon>
        <taxon>Paraneoptera</taxon>
        <taxon>Hemiptera</taxon>
        <taxon>Sternorrhyncha</taxon>
        <taxon>Psylloidea</taxon>
        <taxon>Psyllidae</taxon>
        <taxon>Psyllinae</taxon>
        <taxon>Cacopsylla</taxon>
    </lineage>
</organism>
<accession>A0A8D8QY59</accession>
<keyword evidence="1" id="KW-0812">Transmembrane</keyword>
<keyword evidence="1" id="KW-1133">Transmembrane helix</keyword>
<feature type="transmembrane region" description="Helical" evidence="1">
    <location>
        <begin position="6"/>
        <end position="31"/>
    </location>
</feature>
<name>A0A8D8QY59_9HEMI</name>
<evidence type="ECO:0000256" key="1">
    <source>
        <dbReference type="SAM" id="Phobius"/>
    </source>
</evidence>
<protein>
    <submittedName>
        <fullName evidence="2">Uncharacterized protein</fullName>
    </submittedName>
</protein>
<sequence length="108" mass="12203">MLIQAAVSILLFVSPMLFLFFSFLFFFFFLLNQIKCSKYIAFVLLIPNILQVSASNVDTSYLISKSAFSITLINTSADKVSNSCRMFSFRASNTQRPILIIHARSVCV</sequence>
<dbReference type="AlphaFoldDB" id="A0A8D8QY59"/>
<dbReference type="EMBL" id="HBUF01113161">
    <property type="protein sequence ID" value="CAG6640658.1"/>
    <property type="molecule type" value="Transcribed_RNA"/>
</dbReference>
<keyword evidence="1" id="KW-0472">Membrane</keyword>